<gene>
    <name evidence="1" type="ORF">L3Q82_009826</name>
</gene>
<dbReference type="EMBL" id="CM041541">
    <property type="protein sequence ID" value="KAI3365993.1"/>
    <property type="molecule type" value="Genomic_DNA"/>
</dbReference>
<comment type="caution">
    <text evidence="1">The sequence shown here is derived from an EMBL/GenBank/DDBJ whole genome shotgun (WGS) entry which is preliminary data.</text>
</comment>
<organism evidence="1 2">
    <name type="scientific">Scortum barcoo</name>
    <name type="common">barcoo grunter</name>
    <dbReference type="NCBI Taxonomy" id="214431"/>
    <lineage>
        <taxon>Eukaryota</taxon>
        <taxon>Metazoa</taxon>
        <taxon>Chordata</taxon>
        <taxon>Craniata</taxon>
        <taxon>Vertebrata</taxon>
        <taxon>Euteleostomi</taxon>
        <taxon>Actinopterygii</taxon>
        <taxon>Neopterygii</taxon>
        <taxon>Teleostei</taxon>
        <taxon>Neoteleostei</taxon>
        <taxon>Acanthomorphata</taxon>
        <taxon>Eupercaria</taxon>
        <taxon>Centrarchiformes</taxon>
        <taxon>Terapontoidei</taxon>
        <taxon>Terapontidae</taxon>
        <taxon>Scortum</taxon>
    </lineage>
</organism>
<keyword evidence="2" id="KW-1185">Reference proteome</keyword>
<accession>A0ACB8WH13</accession>
<name>A0ACB8WH13_9TELE</name>
<reference evidence="1" key="1">
    <citation type="submission" date="2022-04" db="EMBL/GenBank/DDBJ databases">
        <title>Jade perch genome.</title>
        <authorList>
            <person name="Chao B."/>
        </authorList>
    </citation>
    <scope>NUCLEOTIDE SEQUENCE</scope>
    <source>
        <strain evidence="1">CB-2022</strain>
    </source>
</reference>
<protein>
    <submittedName>
        <fullName evidence="1">Uncharacterized protein</fullName>
    </submittedName>
</protein>
<evidence type="ECO:0000313" key="1">
    <source>
        <dbReference type="EMBL" id="KAI3365993.1"/>
    </source>
</evidence>
<sequence length="1814" mass="199282">MHFGGVFPQCRTLPPSLNPVNRDEVPASQTVRGLLCNRPSPYTHKLSFVLVQMGRSTHLVLPHPSPSKNKHLIMAFLQGGHPDELEKPYEKRDTLCFANELSAAITVYTAASEPFCLLTLCSTSMDVWPGHRENTTVMQADQTECALSPTEGILGKEQPLEVLKTSALNHIPTVDINSALPLRLPPAAIPMDLRVDHHQQQQQSSLSPPSQQSSSPGSLGGTGQAGGGVVGASVREQQLQQELLTLKQKQQIQRQILIAEFQRQHEQLSRQHEAQLQEHIQQQQELLALKHQQELLEHQRKMENHRLEQELEKQQREQKLQLLKNKERGQESAVASTEVKMRLQEFVLNKKKALAQRSLNQGGLPNDAPYWYRKTQHSSLDQSSPPQTGVSTYNHPVLGVYNPRDDFPLRKTASEPNLKLRSRLKQKVSERRSSPLLRRRDSPITTAKKRSLDMADSACSSAPGSGPSSPNNSSNNIPNENGITVSVSNNTEASLAQRLCSGAERGSVNQLSLYTSPSLPNITLGLPATATATAASNVTSAQQDGGLQPALSLSPPFLSGGHLTPYLAEAGAGTGGHGAHSPLLQHMVLMEQSPAQSPLVTGVSGLSMSTAASMAKLQRQHRPLGRTQSAPLPQGSAAQAHAQALALQQLVVQQQHQQFLEKHKQQFQQQQLHLNKMIAKPSESPVGRQHQSHPEETEEELREHQDAGDLPPGVTIKQEPLDPQELQEEALQQHRERERQAEQELLFRQQALLLEQQRIHQLRNYQASMEAAGLSISFPGHRPLSRAQSSPASASSFPISVPASDPPVKPRFTTGLVYDSLMQKHQCMCGNTNSHPEHAGRIQSIWSRLQETGLRAQCECIRGRKATLEELQTVHSEAHVLLYGTNPLRQKLDCSITPMFVRLPCGGVGVDSDTIWNEVHSSSAARLAVGSVVELVFKVATAELKNGFAVVRPPGHHAEESTPMGFCYFNSVAIAAKLLQQRLNVNKILIVDWDVHHGNGTQQAFYDDPSVLYLSIHRYDDGNFFPGSGAPDEVGSGPGVGFNVNVAFTGGLDPPMGDAEYLAAFRTVVMPIANEFAPDIVLVSSGFDAVEGHPPPLGGYTLTSKCFGYLTRQLMTLAGGRVVLALEGGHDLTAICDASEACVAALLGQEVSDTIFVTLIEEVMFGFYVSGSGWNMIWCYMVHYVQLDPLPKAVLEQRPNPNAVRSLEKVLETHSKYWRSVHRYSPRLGLSLLEAKRGDSEEAEAVSAMASLSVANTNAMDQRSSERFCYDRPPVLRRLAATLVASLSIYNIQKKKCFCFNYFFLDMPNIVLFSGSSHHDLSQKVADRLGLELGKVITKKFSNQETWRVLFFKKIFYISPLFVFKADVSHVGELATKLTIVNYTVEIGESVRGEDVYIVQSGCGEINDNLMELLIMINACKIASSSRVTAVIPCFPYARQDKKDKSRAPISAKLVANMLSVAGADHIITMDLHASQIQGFFDIAVDNLYAEPAVLQWIRENIPEWKNCIIVSPDAGGAKRVTSIADRLNVDFALIHKERKKANEVDRMVLVGDVKDRVAILVDDMADTCGTICHAADKLIDAGAVKVYAILTHGIFSGPAISRINSAPFEAVVVTNTIPQEEKMKACPKIQVIDISMILAEAIRRTHNGESVSYLFSHIICNNERQARRLRGDQLRQVQAEEDRDAGEESPALKRNHRTGEGGVTVKLLPPVMHCTPPSSRIALFSVTSFSCITLAVGPPVPSSDATPSTFTLVCPRGQMSRIWSEAEGDGPQKVRVSPSTTTTIDVRVARPKGRWINSTFQRKSTSKALSSKA</sequence>
<evidence type="ECO:0000313" key="2">
    <source>
        <dbReference type="Proteomes" id="UP000831701"/>
    </source>
</evidence>
<proteinExistence type="predicted"/>
<dbReference type="Proteomes" id="UP000831701">
    <property type="component" value="Chromosome 11"/>
</dbReference>